<dbReference type="Proteomes" id="UP000694385">
    <property type="component" value="Unassembled WGS sequence"/>
</dbReference>
<keyword evidence="13 15" id="KW-0275">Fatty acid biosynthesis</keyword>
<keyword evidence="18" id="KW-1185">Reference proteome</keyword>
<evidence type="ECO:0000256" key="4">
    <source>
        <dbReference type="ARBA" id="ARBA00022450"/>
    </source>
</evidence>
<keyword evidence="9" id="KW-0809">Transit peptide</keyword>
<dbReference type="GO" id="GO:0031966">
    <property type="term" value="C:mitochondrial membrane"/>
    <property type="evidence" value="ECO:0007669"/>
    <property type="project" value="UniProtKB-ARBA"/>
</dbReference>
<keyword evidence="11" id="KW-0443">Lipid metabolism</keyword>
<dbReference type="GO" id="GO:0000035">
    <property type="term" value="F:acyl binding"/>
    <property type="evidence" value="ECO:0007669"/>
    <property type="project" value="TreeGrafter"/>
</dbReference>
<evidence type="ECO:0000256" key="12">
    <source>
        <dbReference type="ARBA" id="ARBA00023128"/>
    </source>
</evidence>
<dbReference type="Gene3D" id="1.10.1200.10">
    <property type="entry name" value="ACP-like"/>
    <property type="match status" value="1"/>
</dbReference>
<evidence type="ECO:0000313" key="17">
    <source>
        <dbReference type="Ensembl" id="ENSJJAP00000014729.1"/>
    </source>
</evidence>
<comment type="similarity">
    <text evidence="2">Belongs to the acyl carrier protein (ACP) family.</text>
</comment>
<proteinExistence type="inferred from homology"/>
<comment type="subcellular location">
    <subcellularLocation>
        <location evidence="1">Mitochondrion</location>
    </subcellularLocation>
</comment>
<dbReference type="GO" id="GO:0045271">
    <property type="term" value="C:respiratory chain complex I"/>
    <property type="evidence" value="ECO:0007669"/>
    <property type="project" value="UniProtKB-ARBA"/>
</dbReference>
<keyword evidence="8" id="KW-0276">Fatty acid metabolism</keyword>
<evidence type="ECO:0000256" key="5">
    <source>
        <dbReference type="ARBA" id="ARBA00022516"/>
    </source>
</evidence>
<dbReference type="PROSITE" id="PS50075">
    <property type="entry name" value="CARRIER"/>
    <property type="match status" value="1"/>
</dbReference>
<dbReference type="InterPro" id="IPR036736">
    <property type="entry name" value="ACP-like_sf"/>
</dbReference>
<feature type="domain" description="Carrier" evidence="16">
    <location>
        <begin position="61"/>
        <end position="126"/>
    </location>
</feature>
<evidence type="ECO:0000259" key="16">
    <source>
        <dbReference type="PROSITE" id="PS50075"/>
    </source>
</evidence>
<dbReference type="Pfam" id="PF00550">
    <property type="entry name" value="PP-binding"/>
    <property type="match status" value="1"/>
</dbReference>
<evidence type="ECO:0000256" key="1">
    <source>
        <dbReference type="ARBA" id="ARBA00004173"/>
    </source>
</evidence>
<dbReference type="InterPro" id="IPR009081">
    <property type="entry name" value="PP-bd_ACP"/>
</dbReference>
<evidence type="ECO:0000313" key="18">
    <source>
        <dbReference type="Proteomes" id="UP000694385"/>
    </source>
</evidence>
<reference evidence="17" key="1">
    <citation type="submission" date="2025-08" db="UniProtKB">
        <authorList>
            <consortium name="Ensembl"/>
        </authorList>
    </citation>
    <scope>IDENTIFICATION</scope>
</reference>
<dbReference type="Ensembl" id="ENSJJAT00000021232.1">
    <property type="protein sequence ID" value="ENSJJAP00000014729.1"/>
    <property type="gene ID" value="ENSJJAG00000017124.1"/>
</dbReference>
<evidence type="ECO:0000256" key="2">
    <source>
        <dbReference type="ARBA" id="ARBA00010930"/>
    </source>
</evidence>
<dbReference type="InterPro" id="IPR003231">
    <property type="entry name" value="ACP"/>
</dbReference>
<dbReference type="FunFam" id="1.10.1200.10:FF:000008">
    <property type="entry name" value="Acyl carrier protein"/>
    <property type="match status" value="1"/>
</dbReference>
<dbReference type="InterPro" id="IPR006162">
    <property type="entry name" value="Ppantetheine_attach_site"/>
</dbReference>
<dbReference type="AlphaFoldDB" id="A0A8C5KW95"/>
<protein>
    <recommendedName>
        <fullName evidence="15">Acyl carrier protein</fullName>
    </recommendedName>
</protein>
<keyword evidence="10" id="KW-0249">Electron transport</keyword>
<evidence type="ECO:0000256" key="8">
    <source>
        <dbReference type="ARBA" id="ARBA00022832"/>
    </source>
</evidence>
<keyword evidence="5 15" id="KW-0444">Lipid biosynthesis</keyword>
<dbReference type="OMA" id="RCLTTIC"/>
<keyword evidence="7" id="KW-0679">Respiratory chain</keyword>
<comment type="subunit">
    <text evidence="14">Mammalian complex I is composed of 45 different subunits. Interacts with ETFRF1. Identified in a complex composed of MALSU1, MIEF1 upstream open reading frame protein and NDUFAB1; within the trimeric complex, MIEF1 upstream open reading frame protein functions as a bridging scaffold that interacts with MALSU1 on one side, and with NDUFAB1 on the other side. The complex interacts with the mitochondrial large ribosomal subunit. Interacts with alpha-1-microglobulin chain; this interaction is required for the maintenance of mitochondrial redox homeostasis. Component of the mitochondrial core iron-sulfur cluster (ISC) complex composed of NFS1, LYRM4, NDUFAB1, ISCU, FXN, and FDX2; this complex is a heterohexamer containing two copies of each monomer. Component of the cyteine desulfurase complex composed of NFS1, LYRM4 and NDUFAB1; this complex contributes to the stability and cysteine desulfurase activity of NFS1.</text>
</comment>
<accession>A0A8C5KW95</accession>
<evidence type="ECO:0000256" key="13">
    <source>
        <dbReference type="ARBA" id="ARBA00023160"/>
    </source>
</evidence>
<reference evidence="17" key="2">
    <citation type="submission" date="2025-09" db="UniProtKB">
        <authorList>
            <consortium name="Ensembl"/>
        </authorList>
    </citation>
    <scope>IDENTIFICATION</scope>
</reference>
<evidence type="ECO:0000256" key="6">
    <source>
        <dbReference type="ARBA" id="ARBA00022553"/>
    </source>
</evidence>
<evidence type="ECO:0000256" key="11">
    <source>
        <dbReference type="ARBA" id="ARBA00023098"/>
    </source>
</evidence>
<keyword evidence="4 15" id="KW-0596">Phosphopantetheine</keyword>
<evidence type="ECO:0000256" key="10">
    <source>
        <dbReference type="ARBA" id="ARBA00022982"/>
    </source>
</evidence>
<comment type="function">
    <text evidence="15">Carrier of the growing fatty acid chain in fatty acid biosynthesis.</text>
</comment>
<keyword evidence="6" id="KW-0597">Phosphoprotein</keyword>
<dbReference type="PANTHER" id="PTHR20863">
    <property type="entry name" value="ACYL CARRIER PROTEIN"/>
    <property type="match status" value="1"/>
</dbReference>
<evidence type="ECO:0000256" key="7">
    <source>
        <dbReference type="ARBA" id="ARBA00022660"/>
    </source>
</evidence>
<sequence>MVACVLSVCVRHLPTALAQLPRVPMLALAWLLSTALLLTQVPGRVTHLYRQYSNAPPLMLEGIKDRVLYVLKFYDKIDSEKLLVNSHFMKDLGLESLDQVEIVMAMEDEFGFEIPDIDAEKLMCPQ</sequence>
<keyword evidence="3" id="KW-0813">Transport</keyword>
<dbReference type="PROSITE" id="PS00012">
    <property type="entry name" value="PHOSPHOPANTETHEINE"/>
    <property type="match status" value="1"/>
</dbReference>
<keyword evidence="12" id="KW-0496">Mitochondrion</keyword>
<evidence type="ECO:0000256" key="15">
    <source>
        <dbReference type="RuleBase" id="RU000722"/>
    </source>
</evidence>
<dbReference type="GO" id="GO:0000036">
    <property type="term" value="F:acyl carrier activity"/>
    <property type="evidence" value="ECO:0007669"/>
    <property type="project" value="TreeGrafter"/>
</dbReference>
<dbReference type="SUPFAM" id="SSF47336">
    <property type="entry name" value="ACP-like"/>
    <property type="match status" value="1"/>
</dbReference>
<name>A0A8C5KW95_JACJA</name>
<dbReference type="PANTHER" id="PTHR20863:SF28">
    <property type="entry name" value="ACYL CARRIER PROTEIN, MITOCHONDRIAL"/>
    <property type="match status" value="1"/>
</dbReference>
<evidence type="ECO:0000256" key="14">
    <source>
        <dbReference type="ARBA" id="ARBA00047122"/>
    </source>
</evidence>
<evidence type="ECO:0000256" key="3">
    <source>
        <dbReference type="ARBA" id="ARBA00022448"/>
    </source>
</evidence>
<organism evidence="17 18">
    <name type="scientific">Jaculus jaculus</name>
    <name type="common">Lesser Egyptian jerboa</name>
    <dbReference type="NCBI Taxonomy" id="51337"/>
    <lineage>
        <taxon>Eukaryota</taxon>
        <taxon>Metazoa</taxon>
        <taxon>Chordata</taxon>
        <taxon>Craniata</taxon>
        <taxon>Vertebrata</taxon>
        <taxon>Euteleostomi</taxon>
        <taxon>Mammalia</taxon>
        <taxon>Eutheria</taxon>
        <taxon>Euarchontoglires</taxon>
        <taxon>Glires</taxon>
        <taxon>Rodentia</taxon>
        <taxon>Myomorpha</taxon>
        <taxon>Dipodoidea</taxon>
        <taxon>Dipodidae</taxon>
        <taxon>Dipodinae</taxon>
        <taxon>Jaculus</taxon>
    </lineage>
</organism>
<evidence type="ECO:0000256" key="9">
    <source>
        <dbReference type="ARBA" id="ARBA00022946"/>
    </source>
</evidence>
<dbReference type="GeneTree" id="ENSGT00390000002127"/>